<dbReference type="AlphaFoldDB" id="A0A0R1GK16"/>
<dbReference type="Gene3D" id="3.40.50.1110">
    <property type="entry name" value="SGNH hydrolase"/>
    <property type="match status" value="1"/>
</dbReference>
<comment type="caution">
    <text evidence="3">The sequence shown here is derived from an EMBL/GenBank/DDBJ whole genome shotgun (WGS) entry which is preliminary data.</text>
</comment>
<protein>
    <submittedName>
        <fullName evidence="3">Lysophospholipase L1 related esterase</fullName>
    </submittedName>
</protein>
<organism evidence="3 4">
    <name type="scientific">Loigolactobacillus bifermentans DSM 20003</name>
    <dbReference type="NCBI Taxonomy" id="1423726"/>
    <lineage>
        <taxon>Bacteria</taxon>
        <taxon>Bacillati</taxon>
        <taxon>Bacillota</taxon>
        <taxon>Bacilli</taxon>
        <taxon>Lactobacillales</taxon>
        <taxon>Lactobacillaceae</taxon>
        <taxon>Loigolactobacillus</taxon>
    </lineage>
</organism>
<evidence type="ECO:0000259" key="2">
    <source>
        <dbReference type="Pfam" id="PF13472"/>
    </source>
</evidence>
<dbReference type="InterPro" id="IPR013830">
    <property type="entry name" value="SGNH_hydro"/>
</dbReference>
<dbReference type="PANTHER" id="PTHR30383">
    <property type="entry name" value="THIOESTERASE 1/PROTEASE 1/LYSOPHOSPHOLIPASE L1"/>
    <property type="match status" value="1"/>
</dbReference>
<dbReference type="PATRIC" id="fig|1423726.3.peg.854"/>
<feature type="transmembrane region" description="Helical" evidence="1">
    <location>
        <begin position="12"/>
        <end position="31"/>
    </location>
</feature>
<feature type="domain" description="SGNH hydrolase-type esterase" evidence="2">
    <location>
        <begin position="61"/>
        <end position="265"/>
    </location>
</feature>
<sequence>MKTSKKRRLWPWLLVILVVLAGAGYGGWYFYQQQQAQPATQKTVKVSQPKPKKKQHIKLVALGDSLTQGVGDKTDNGGYVGIIKKNLTQHQSLKVATQNYGVAGDTSTQINTRLEKQTKIQTNLAHADVIVMTVGGNDLMGVLKQNGLSVNEKNIQAARKVYQRHLTTLLKDVRHYNTTAPIFMFSIYNPFYVYFPKMTEMQAAVVDWNRTSQTVLQQQGNGYFVNICNLMSKGGNLTQQSKSKKSKNQLIFTGDNFHPNYIGYTKMTQKLYTSMMAHQKGWLIKS</sequence>
<dbReference type="CDD" id="cd04506">
    <property type="entry name" value="SGNH_hydrolase_YpmR_like"/>
    <property type="match status" value="1"/>
</dbReference>
<dbReference type="InterPro" id="IPR051532">
    <property type="entry name" value="Ester_Hydrolysis_Enzymes"/>
</dbReference>
<dbReference type="InterPro" id="IPR036514">
    <property type="entry name" value="SGNH_hydro_sf"/>
</dbReference>
<reference evidence="3 4" key="1">
    <citation type="journal article" date="2015" name="Genome Announc.">
        <title>Expanding the biotechnology potential of lactobacilli through comparative genomics of 213 strains and associated genera.</title>
        <authorList>
            <person name="Sun Z."/>
            <person name="Harris H.M."/>
            <person name="McCann A."/>
            <person name="Guo C."/>
            <person name="Argimon S."/>
            <person name="Zhang W."/>
            <person name="Yang X."/>
            <person name="Jeffery I.B."/>
            <person name="Cooney J.C."/>
            <person name="Kagawa T.F."/>
            <person name="Liu W."/>
            <person name="Song Y."/>
            <person name="Salvetti E."/>
            <person name="Wrobel A."/>
            <person name="Rasinkangas P."/>
            <person name="Parkhill J."/>
            <person name="Rea M.C."/>
            <person name="O'Sullivan O."/>
            <person name="Ritari J."/>
            <person name="Douillard F.P."/>
            <person name="Paul Ross R."/>
            <person name="Yang R."/>
            <person name="Briner A.E."/>
            <person name="Felis G.E."/>
            <person name="de Vos W.M."/>
            <person name="Barrangou R."/>
            <person name="Klaenhammer T.R."/>
            <person name="Caufield P.W."/>
            <person name="Cui Y."/>
            <person name="Zhang H."/>
            <person name="O'Toole P.W."/>
        </authorList>
    </citation>
    <scope>NUCLEOTIDE SEQUENCE [LARGE SCALE GENOMIC DNA]</scope>
    <source>
        <strain evidence="3 4">DSM 20003</strain>
    </source>
</reference>
<keyword evidence="4" id="KW-1185">Reference proteome</keyword>
<dbReference type="Proteomes" id="UP000051461">
    <property type="component" value="Unassembled WGS sequence"/>
</dbReference>
<name>A0A0R1GK16_9LACO</name>
<evidence type="ECO:0000313" key="3">
    <source>
        <dbReference type="EMBL" id="KRK34265.1"/>
    </source>
</evidence>
<gene>
    <name evidence="3" type="ORF">FC07_GL000831</name>
</gene>
<evidence type="ECO:0000313" key="4">
    <source>
        <dbReference type="Proteomes" id="UP000051461"/>
    </source>
</evidence>
<dbReference type="SUPFAM" id="SSF52266">
    <property type="entry name" value="SGNH hydrolase"/>
    <property type="match status" value="1"/>
</dbReference>
<dbReference type="PANTHER" id="PTHR30383:SF27">
    <property type="entry name" value="SPORE GERMINATION LIPASE LIPC"/>
    <property type="match status" value="1"/>
</dbReference>
<dbReference type="RefSeq" id="WP_235807504.1">
    <property type="nucleotide sequence ID" value="NZ_AZDA01000093.1"/>
</dbReference>
<dbReference type="Pfam" id="PF13472">
    <property type="entry name" value="Lipase_GDSL_2"/>
    <property type="match status" value="1"/>
</dbReference>
<dbReference type="GO" id="GO:0004622">
    <property type="term" value="F:phosphatidylcholine lysophospholipase activity"/>
    <property type="evidence" value="ECO:0007669"/>
    <property type="project" value="TreeGrafter"/>
</dbReference>
<dbReference type="STRING" id="1423726.FC07_GL000831"/>
<accession>A0A0R1GK16</accession>
<keyword evidence="1" id="KW-0812">Transmembrane</keyword>
<evidence type="ECO:0000256" key="1">
    <source>
        <dbReference type="SAM" id="Phobius"/>
    </source>
</evidence>
<keyword evidence="1" id="KW-0472">Membrane</keyword>
<proteinExistence type="predicted"/>
<keyword evidence="1" id="KW-1133">Transmembrane helix</keyword>
<dbReference type="EMBL" id="AZDA01000093">
    <property type="protein sequence ID" value="KRK34265.1"/>
    <property type="molecule type" value="Genomic_DNA"/>
</dbReference>